<evidence type="ECO:0000256" key="1">
    <source>
        <dbReference type="ARBA" id="ARBA00022490"/>
    </source>
</evidence>
<dbReference type="Proteomes" id="UP000278149">
    <property type="component" value="Unassembled WGS sequence"/>
</dbReference>
<dbReference type="InterPro" id="IPR007175">
    <property type="entry name" value="Rpr2/Snm1/Rpp21"/>
</dbReference>
<dbReference type="PANTHER" id="PTHR14742">
    <property type="entry name" value="RIBONUCLEASE P SUBUNIT P21"/>
    <property type="match status" value="1"/>
</dbReference>
<keyword evidence="7 8" id="KW-0862">Zinc</keyword>
<comment type="caution">
    <text evidence="9">The sequence shown here is derived from an EMBL/GenBank/DDBJ whole genome shotgun (WGS) entry which is preliminary data.</text>
</comment>
<evidence type="ECO:0000256" key="7">
    <source>
        <dbReference type="ARBA" id="ARBA00022833"/>
    </source>
</evidence>
<keyword evidence="1 8" id="KW-0963">Cytoplasm</keyword>
<protein>
    <recommendedName>
        <fullName evidence="8">Ribonuclease P protein component 4</fullName>
        <shortName evidence="8">RNase P component 4</shortName>
        <ecNumber evidence="8">3.1.26.5</ecNumber>
    </recommendedName>
    <alternativeName>
        <fullName evidence="8">Rpp21</fullName>
    </alternativeName>
</protein>
<comment type="subcellular location">
    <subcellularLocation>
        <location evidence="8">Cytoplasm</location>
    </subcellularLocation>
</comment>
<dbReference type="Gene3D" id="6.20.50.20">
    <property type="match status" value="1"/>
</dbReference>
<name>A0A3R9PRM9_9CREN</name>
<dbReference type="AlphaFoldDB" id="A0A3R9PRM9"/>
<dbReference type="Gene3D" id="1.20.5.420">
    <property type="entry name" value="Immunoglobulin FC, subunit C"/>
    <property type="match status" value="1"/>
</dbReference>
<keyword evidence="6 8" id="KW-0378">Hydrolase</keyword>
<comment type="subunit">
    <text evidence="8">Consists of a catalytic RNA component and at least 4-5 protein subunits.</text>
</comment>
<evidence type="ECO:0000313" key="9">
    <source>
        <dbReference type="EMBL" id="RSN69712.1"/>
    </source>
</evidence>
<keyword evidence="2 8" id="KW-0819">tRNA processing</keyword>
<evidence type="ECO:0000256" key="6">
    <source>
        <dbReference type="ARBA" id="ARBA00022801"/>
    </source>
</evidence>
<dbReference type="EMBL" id="RCOR01000018">
    <property type="protein sequence ID" value="RSN69712.1"/>
    <property type="molecule type" value="Genomic_DNA"/>
</dbReference>
<organism evidence="9 10">
    <name type="scientific">Candidatus Korarchaeum cryptofilum</name>
    <dbReference type="NCBI Taxonomy" id="498846"/>
    <lineage>
        <taxon>Archaea</taxon>
        <taxon>Thermoproteota</taxon>
        <taxon>Candidatus Korarchaeia</taxon>
        <taxon>Candidatus Korarchaeales</taxon>
        <taxon>Candidatus Korarchaeaceae</taxon>
        <taxon>Candidatus Korarchaeum</taxon>
    </lineage>
</organism>
<comment type="similarity">
    <text evidence="8">Belongs to the eukaryotic/archaeal RNase P protein component 4 family.</text>
</comment>
<keyword evidence="5 8" id="KW-0255">Endonuclease</keyword>
<dbReference type="GO" id="GO:0008270">
    <property type="term" value="F:zinc ion binding"/>
    <property type="evidence" value="ECO:0007669"/>
    <property type="project" value="UniProtKB-UniRule"/>
</dbReference>
<dbReference type="PANTHER" id="PTHR14742:SF0">
    <property type="entry name" value="RIBONUCLEASE P PROTEIN SUBUNIT P21"/>
    <property type="match status" value="1"/>
</dbReference>
<keyword evidence="3 8" id="KW-0540">Nuclease</keyword>
<dbReference type="HAMAP" id="MF_00757">
    <property type="entry name" value="RNase_P_4"/>
    <property type="match status" value="1"/>
</dbReference>
<proteinExistence type="inferred from homology"/>
<dbReference type="GeneID" id="6094601"/>
<reference evidence="9 10" key="1">
    <citation type="submission" date="2018-10" db="EMBL/GenBank/DDBJ databases">
        <title>Co-occurring genomic capacity for anaerobic methane metabolism and dissimilatory sulfite reduction discovered in the Korarchaeota.</title>
        <authorList>
            <person name="Mckay L.J."/>
            <person name="Dlakic M."/>
            <person name="Fields M.W."/>
            <person name="Delmont T.O."/>
            <person name="Eren A.M."/>
            <person name="Jay Z.J."/>
            <person name="Klingelsmith K.B."/>
            <person name="Rusch D.B."/>
            <person name="Inskeep W.P."/>
        </authorList>
    </citation>
    <scope>NUCLEOTIDE SEQUENCE [LARGE SCALE GENOMIC DNA]</scope>
    <source>
        <strain evidence="9 10">WS</strain>
    </source>
</reference>
<feature type="binding site" evidence="8">
    <location>
        <position position="64"/>
    </location>
    <ligand>
        <name>Zn(2+)</name>
        <dbReference type="ChEBI" id="CHEBI:29105"/>
    </ligand>
</feature>
<dbReference type="Pfam" id="PF04032">
    <property type="entry name" value="Rpr2"/>
    <property type="match status" value="1"/>
</dbReference>
<evidence type="ECO:0000256" key="8">
    <source>
        <dbReference type="HAMAP-Rule" id="MF_00757"/>
    </source>
</evidence>
<dbReference type="GO" id="GO:0004526">
    <property type="term" value="F:ribonuclease P activity"/>
    <property type="evidence" value="ECO:0007669"/>
    <property type="project" value="UniProtKB-UniRule"/>
</dbReference>
<evidence type="ECO:0000256" key="2">
    <source>
        <dbReference type="ARBA" id="ARBA00022694"/>
    </source>
</evidence>
<dbReference type="GO" id="GO:0001682">
    <property type="term" value="P:tRNA 5'-leader removal"/>
    <property type="evidence" value="ECO:0007669"/>
    <property type="project" value="UniProtKB-UniRule"/>
</dbReference>
<feature type="binding site" evidence="8">
    <location>
        <position position="61"/>
    </location>
    <ligand>
        <name>Zn(2+)</name>
        <dbReference type="ChEBI" id="CHEBI:29105"/>
    </ligand>
</feature>
<dbReference type="RefSeq" id="WP_012309967.1">
    <property type="nucleotide sequence ID" value="NZ_RCOR01000018.1"/>
</dbReference>
<evidence type="ECO:0000256" key="3">
    <source>
        <dbReference type="ARBA" id="ARBA00022722"/>
    </source>
</evidence>
<sequence length="101" mass="12544">MRRDKRRERDIARQRIERLLSLADEIYMRDKELAISYGELARRISMRYRVRIPRKWSWRYCRNCKKFLYPGINMRVRIRSRRMPHIVIMCGECGGLNRHPY</sequence>
<accession>A0A3R9PRM9</accession>
<dbReference type="EC" id="3.1.26.5" evidence="8"/>
<comment type="catalytic activity">
    <reaction evidence="8">
        <text>Endonucleolytic cleavage of RNA, removing 5'-extranucleotides from tRNA precursor.</text>
        <dbReference type="EC" id="3.1.26.5"/>
    </reaction>
</comment>
<dbReference type="OMA" id="PHVVITC"/>
<dbReference type="PIRSF" id="PIRSF004878">
    <property type="entry name" value="RNase_P_4"/>
    <property type="match status" value="1"/>
</dbReference>
<comment type="function">
    <text evidence="8">Part of ribonuclease P, a protein complex that generates mature tRNA molecules by cleaving their 5'-ends.</text>
</comment>
<dbReference type="GO" id="GO:0030677">
    <property type="term" value="C:ribonuclease P complex"/>
    <property type="evidence" value="ECO:0007669"/>
    <property type="project" value="UniProtKB-UniRule"/>
</dbReference>
<gene>
    <name evidence="8" type="primary">rnp4</name>
    <name evidence="9" type="ORF">D9Q81_03710</name>
</gene>
<comment type="cofactor">
    <cofactor evidence="8">
        <name>Zn(2+)</name>
        <dbReference type="ChEBI" id="CHEBI:29105"/>
    </cofactor>
    <text evidence="8">Binds 1 zinc ion per subunit.</text>
</comment>
<dbReference type="InterPro" id="IPR016432">
    <property type="entry name" value="RNP4"/>
</dbReference>
<feature type="binding site" evidence="8">
    <location>
        <position position="90"/>
    </location>
    <ligand>
        <name>Zn(2+)</name>
        <dbReference type="ChEBI" id="CHEBI:29105"/>
    </ligand>
</feature>
<dbReference type="GO" id="GO:0005737">
    <property type="term" value="C:cytoplasm"/>
    <property type="evidence" value="ECO:0007669"/>
    <property type="project" value="UniProtKB-SubCell"/>
</dbReference>
<evidence type="ECO:0000256" key="5">
    <source>
        <dbReference type="ARBA" id="ARBA00022759"/>
    </source>
</evidence>
<keyword evidence="4 8" id="KW-0479">Metal-binding</keyword>
<feature type="binding site" evidence="8">
    <location>
        <position position="93"/>
    </location>
    <ligand>
        <name>Zn(2+)</name>
        <dbReference type="ChEBI" id="CHEBI:29105"/>
    </ligand>
</feature>
<evidence type="ECO:0000313" key="10">
    <source>
        <dbReference type="Proteomes" id="UP000278149"/>
    </source>
</evidence>
<evidence type="ECO:0000256" key="4">
    <source>
        <dbReference type="ARBA" id="ARBA00022723"/>
    </source>
</evidence>